<accession>A0ABQ6N2X1</accession>
<comment type="caution">
    <text evidence="2">The sequence shown here is derived from an EMBL/GenBank/DDBJ whole genome shotgun (WGS) entry which is preliminary data.</text>
</comment>
<feature type="region of interest" description="Disordered" evidence="1">
    <location>
        <begin position="60"/>
        <end position="79"/>
    </location>
</feature>
<name>A0ABQ6N2X1_9STRA</name>
<dbReference type="Proteomes" id="UP001165060">
    <property type="component" value="Unassembled WGS sequence"/>
</dbReference>
<feature type="compositionally biased region" description="Pro residues" evidence="1">
    <location>
        <begin position="70"/>
        <end position="79"/>
    </location>
</feature>
<evidence type="ECO:0000256" key="1">
    <source>
        <dbReference type="SAM" id="MobiDB-lite"/>
    </source>
</evidence>
<dbReference type="EMBL" id="BRYB01002074">
    <property type="protein sequence ID" value="GMI39215.1"/>
    <property type="molecule type" value="Genomic_DNA"/>
</dbReference>
<gene>
    <name evidence="2" type="ORF">TeGR_g12856</name>
</gene>
<sequence>MLSPAPPPLTLSSACALLRLAGPDARVRAVHVTLPPEPLPLYASDRLRAALLDFQAHGRAHYEPSRSSPAPAPAPAPPPKSVYAAASSLPLSSLHLLLAAPPANRLLHPLLPAPPSPLSPSCTLPYFRGALLRAGVRPEFERRGRYKSAAAAFLRSAPTEDDVEAAATWLRPLHRYLLRCAGSRTEAGVLSELGLARRAFAHEAGGLVVSVADFVVLEAWLA</sequence>
<organism evidence="2 3">
    <name type="scientific">Tetraparma gracilis</name>
    <dbReference type="NCBI Taxonomy" id="2962635"/>
    <lineage>
        <taxon>Eukaryota</taxon>
        <taxon>Sar</taxon>
        <taxon>Stramenopiles</taxon>
        <taxon>Ochrophyta</taxon>
        <taxon>Bolidophyceae</taxon>
        <taxon>Parmales</taxon>
        <taxon>Triparmaceae</taxon>
        <taxon>Tetraparma</taxon>
    </lineage>
</organism>
<protein>
    <submittedName>
        <fullName evidence="2">Uncharacterized protein</fullName>
    </submittedName>
</protein>
<keyword evidence="3" id="KW-1185">Reference proteome</keyword>
<evidence type="ECO:0000313" key="2">
    <source>
        <dbReference type="EMBL" id="GMI39215.1"/>
    </source>
</evidence>
<reference evidence="2 3" key="1">
    <citation type="journal article" date="2023" name="Commun. Biol.">
        <title>Genome analysis of Parmales, the sister group of diatoms, reveals the evolutionary specialization of diatoms from phago-mixotrophs to photoautotrophs.</title>
        <authorList>
            <person name="Ban H."/>
            <person name="Sato S."/>
            <person name="Yoshikawa S."/>
            <person name="Yamada K."/>
            <person name="Nakamura Y."/>
            <person name="Ichinomiya M."/>
            <person name="Sato N."/>
            <person name="Blanc-Mathieu R."/>
            <person name="Endo H."/>
            <person name="Kuwata A."/>
            <person name="Ogata H."/>
        </authorList>
    </citation>
    <scope>NUCLEOTIDE SEQUENCE [LARGE SCALE GENOMIC DNA]</scope>
</reference>
<proteinExistence type="predicted"/>
<evidence type="ECO:0000313" key="3">
    <source>
        <dbReference type="Proteomes" id="UP001165060"/>
    </source>
</evidence>